<reference evidence="1 2" key="1">
    <citation type="submission" date="2019-04" db="EMBL/GenBank/DDBJ databases">
        <title>Niastella caeni sp. nov., isolated from activated sludge.</title>
        <authorList>
            <person name="Sheng M."/>
        </authorList>
    </citation>
    <scope>NUCLEOTIDE SEQUENCE [LARGE SCALE GENOMIC DNA]</scope>
    <source>
        <strain evidence="1 2">HX-2-15</strain>
    </source>
</reference>
<accession>A0A4S8HZP8</accession>
<dbReference type="AlphaFoldDB" id="A0A4S8HZP8"/>
<name>A0A4S8HZP8_9BACT</name>
<comment type="caution">
    <text evidence="1">The sequence shown here is derived from an EMBL/GenBank/DDBJ whole genome shotgun (WGS) entry which is preliminary data.</text>
</comment>
<dbReference type="Proteomes" id="UP000306918">
    <property type="component" value="Unassembled WGS sequence"/>
</dbReference>
<protein>
    <submittedName>
        <fullName evidence="1">Uncharacterized protein</fullName>
    </submittedName>
</protein>
<sequence length="72" mass="7740">MARPVTDSYFDYYLITGNLKSKNIQVFPNPFKLLNYSSVSFANAEGKIFAASVTQAPPAAGAGNLLLNAVKL</sequence>
<organism evidence="1 2">
    <name type="scientific">Niastella caeni</name>
    <dbReference type="NCBI Taxonomy" id="2569763"/>
    <lineage>
        <taxon>Bacteria</taxon>
        <taxon>Pseudomonadati</taxon>
        <taxon>Bacteroidota</taxon>
        <taxon>Chitinophagia</taxon>
        <taxon>Chitinophagales</taxon>
        <taxon>Chitinophagaceae</taxon>
        <taxon>Niastella</taxon>
    </lineage>
</organism>
<evidence type="ECO:0000313" key="1">
    <source>
        <dbReference type="EMBL" id="THU40329.1"/>
    </source>
</evidence>
<dbReference type="RefSeq" id="WP_136577082.1">
    <property type="nucleotide sequence ID" value="NZ_STFF01000002.1"/>
</dbReference>
<evidence type="ECO:0000313" key="2">
    <source>
        <dbReference type="Proteomes" id="UP000306918"/>
    </source>
</evidence>
<dbReference type="EMBL" id="STFF01000002">
    <property type="protein sequence ID" value="THU40329.1"/>
    <property type="molecule type" value="Genomic_DNA"/>
</dbReference>
<gene>
    <name evidence="1" type="ORF">FAM09_10705</name>
</gene>
<proteinExistence type="predicted"/>
<keyword evidence="2" id="KW-1185">Reference proteome</keyword>